<dbReference type="SUPFAM" id="SSF51182">
    <property type="entry name" value="RmlC-like cupins"/>
    <property type="match status" value="1"/>
</dbReference>
<dbReference type="AlphaFoldDB" id="A0A6G7PVN0"/>
<dbReference type="EMBL" id="CP048877">
    <property type="protein sequence ID" value="QIJ71616.1"/>
    <property type="molecule type" value="Genomic_DNA"/>
</dbReference>
<dbReference type="GO" id="GO:0004475">
    <property type="term" value="F:mannose-1-phosphate guanylyltransferase (GTP) activity"/>
    <property type="evidence" value="ECO:0007669"/>
    <property type="project" value="TreeGrafter"/>
</dbReference>
<sequence length="113" mass="13210">MQEDHRPWGYFRVLSDEPDHKVKKIVVYPGKRLSLQLHHHRTEHWFIVKGRALITLGERELNLGPGQAVDIPVETPHRVANQGEEDLVFIEIQTGDYFGEDDIVRLEDDFGRR</sequence>
<dbReference type="CDD" id="cd02213">
    <property type="entry name" value="cupin_PMI_typeII_C"/>
    <property type="match status" value="1"/>
</dbReference>
<reference evidence="1 2" key="1">
    <citation type="submission" date="2020-02" db="EMBL/GenBank/DDBJ databases">
        <title>Genome analysis of Thermosulfuriphilus ammonigenes ST65T, an anaerobic thermophilic chemolithoautotrophic bacterium isolated from a deep-sea hydrothermal vent.</title>
        <authorList>
            <person name="Slobodkina G."/>
            <person name="Allioux M."/>
            <person name="Merkel A."/>
            <person name="Alain K."/>
            <person name="Jebbar M."/>
            <person name="Slobodkin A."/>
        </authorList>
    </citation>
    <scope>NUCLEOTIDE SEQUENCE [LARGE SCALE GENOMIC DNA]</scope>
    <source>
        <strain evidence="1 2">ST65</strain>
    </source>
</reference>
<evidence type="ECO:0000313" key="1">
    <source>
        <dbReference type="EMBL" id="QIJ71616.1"/>
    </source>
</evidence>
<gene>
    <name evidence="1" type="ORF">G4V39_04705</name>
</gene>
<evidence type="ECO:0000313" key="2">
    <source>
        <dbReference type="Proteomes" id="UP000502179"/>
    </source>
</evidence>
<dbReference type="InterPro" id="IPR051161">
    <property type="entry name" value="Mannose-6P_isomerase_type2"/>
</dbReference>
<dbReference type="RefSeq" id="WP_166031834.1">
    <property type="nucleotide sequence ID" value="NZ_CP048877.1"/>
</dbReference>
<dbReference type="Proteomes" id="UP000502179">
    <property type="component" value="Chromosome"/>
</dbReference>
<dbReference type="GO" id="GO:0005976">
    <property type="term" value="P:polysaccharide metabolic process"/>
    <property type="evidence" value="ECO:0007669"/>
    <property type="project" value="InterPro"/>
</dbReference>
<accession>A0A6G7PVN0</accession>
<dbReference type="KEGG" id="tav:G4V39_04705"/>
<dbReference type="GO" id="GO:0009298">
    <property type="term" value="P:GDP-mannose biosynthetic process"/>
    <property type="evidence" value="ECO:0007669"/>
    <property type="project" value="TreeGrafter"/>
</dbReference>
<organism evidence="1 2">
    <name type="scientific">Thermosulfuriphilus ammonigenes</name>
    <dbReference type="NCBI Taxonomy" id="1936021"/>
    <lineage>
        <taxon>Bacteria</taxon>
        <taxon>Pseudomonadati</taxon>
        <taxon>Thermodesulfobacteriota</taxon>
        <taxon>Thermodesulfobacteria</taxon>
        <taxon>Thermodesulfobacteriales</taxon>
        <taxon>Thermodesulfobacteriaceae</taxon>
        <taxon>Thermosulfuriphilus</taxon>
    </lineage>
</organism>
<dbReference type="Gene3D" id="2.60.120.10">
    <property type="entry name" value="Jelly Rolls"/>
    <property type="match status" value="1"/>
</dbReference>
<keyword evidence="2" id="KW-1185">Reference proteome</keyword>
<proteinExistence type="predicted"/>
<dbReference type="PANTHER" id="PTHR46390">
    <property type="entry name" value="MANNOSE-1-PHOSPHATE GUANYLYLTRANSFERASE"/>
    <property type="match status" value="1"/>
</dbReference>
<dbReference type="InterPro" id="IPR011051">
    <property type="entry name" value="RmlC_Cupin_sf"/>
</dbReference>
<dbReference type="InterPro" id="IPR014710">
    <property type="entry name" value="RmlC-like_jellyroll"/>
</dbReference>
<protein>
    <submittedName>
        <fullName evidence="1">Cupin domain-containing protein</fullName>
    </submittedName>
</protein>
<name>A0A6G7PVN0_9BACT</name>
<dbReference type="Pfam" id="PF01050">
    <property type="entry name" value="MannoseP_isomer"/>
    <property type="match status" value="1"/>
</dbReference>
<dbReference type="InterPro" id="IPR001538">
    <property type="entry name" value="Man6P_isomerase-2_C"/>
</dbReference>
<dbReference type="PANTHER" id="PTHR46390:SF1">
    <property type="entry name" value="MANNOSE-1-PHOSPHATE GUANYLYLTRANSFERASE"/>
    <property type="match status" value="1"/>
</dbReference>